<evidence type="ECO:0000313" key="3">
    <source>
        <dbReference type="Proteomes" id="UP000277498"/>
    </source>
</evidence>
<evidence type="ECO:0008006" key="4">
    <source>
        <dbReference type="Google" id="ProtNLM"/>
    </source>
</evidence>
<dbReference type="Proteomes" id="UP000277498">
    <property type="component" value="Unassembled WGS sequence"/>
</dbReference>
<name>A0A3P5XSC1_9RHOB</name>
<keyword evidence="3" id="KW-1185">Reference proteome</keyword>
<keyword evidence="1" id="KW-1133">Transmembrane helix</keyword>
<dbReference type="OrthoDB" id="7771437at2"/>
<feature type="transmembrane region" description="Helical" evidence="1">
    <location>
        <begin position="145"/>
        <end position="163"/>
    </location>
</feature>
<dbReference type="EMBL" id="UXAW01000090">
    <property type="protein sequence ID" value="VDC31870.1"/>
    <property type="molecule type" value="Genomic_DNA"/>
</dbReference>
<evidence type="ECO:0000313" key="2">
    <source>
        <dbReference type="EMBL" id="VDC31870.1"/>
    </source>
</evidence>
<protein>
    <recommendedName>
        <fullName evidence="4">Yip1 domain protein</fullName>
    </recommendedName>
</protein>
<organism evidence="2 3">
    <name type="scientific">Pseudogemmobacter humi</name>
    <dbReference type="NCBI Taxonomy" id="2483812"/>
    <lineage>
        <taxon>Bacteria</taxon>
        <taxon>Pseudomonadati</taxon>
        <taxon>Pseudomonadota</taxon>
        <taxon>Alphaproteobacteria</taxon>
        <taxon>Rhodobacterales</taxon>
        <taxon>Paracoccaceae</taxon>
        <taxon>Pseudogemmobacter</taxon>
    </lineage>
</organism>
<sequence>MSVTTDIAQTWRHPGAVLRRKLGDGIREDRALVTLLAACFLFFVAQWPRLSREAYLALTHAEQTGQPLDQVPGLQALMGINLFVFLFVVPLIFYGIAMLSALALRVMGRRISPYAARLSLFWALLCTAPLMLFQGLLAGFRGPGAAVNVVGGLIALAFLWLWFRLLREAMR</sequence>
<keyword evidence="1" id="KW-0472">Membrane</keyword>
<feature type="transmembrane region" description="Helical" evidence="1">
    <location>
        <begin position="30"/>
        <end position="48"/>
    </location>
</feature>
<dbReference type="AlphaFoldDB" id="A0A3P5XSC1"/>
<evidence type="ECO:0000256" key="1">
    <source>
        <dbReference type="SAM" id="Phobius"/>
    </source>
</evidence>
<feature type="transmembrane region" description="Helical" evidence="1">
    <location>
        <begin position="82"/>
        <end position="106"/>
    </location>
</feature>
<keyword evidence="1" id="KW-0812">Transmembrane</keyword>
<feature type="transmembrane region" description="Helical" evidence="1">
    <location>
        <begin position="118"/>
        <end position="139"/>
    </location>
</feature>
<reference evidence="2 3" key="1">
    <citation type="submission" date="2018-11" db="EMBL/GenBank/DDBJ databases">
        <authorList>
            <person name="Criscuolo A."/>
        </authorList>
    </citation>
    <scope>NUCLEOTIDE SEQUENCE [LARGE SCALE GENOMIC DNA]</scope>
    <source>
        <strain evidence="2">ACIP111625</strain>
    </source>
</reference>
<gene>
    <name evidence="2" type="ORF">XINFAN_03205</name>
</gene>
<dbReference type="RefSeq" id="WP_124087915.1">
    <property type="nucleotide sequence ID" value="NZ_UXAW01000090.1"/>
</dbReference>
<proteinExistence type="predicted"/>
<accession>A0A3P5XSC1</accession>